<dbReference type="EMBL" id="CP116942">
    <property type="protein sequence ID" value="WCO66513.1"/>
    <property type="molecule type" value="Genomic_DNA"/>
</dbReference>
<feature type="region of interest" description="Disordered" evidence="1">
    <location>
        <begin position="186"/>
        <end position="210"/>
    </location>
</feature>
<name>A0AAE9Y8N2_9ACTN</name>
<accession>A0AAE9Y8N2</accession>
<dbReference type="AlphaFoldDB" id="A0AAE9Y8N2"/>
<keyword evidence="3" id="KW-1185">Reference proteome</keyword>
<protein>
    <submittedName>
        <fullName evidence="2">Uncharacterized protein</fullName>
    </submittedName>
</protein>
<proteinExistence type="predicted"/>
<feature type="compositionally biased region" description="Pro residues" evidence="1">
    <location>
        <begin position="196"/>
        <end position="210"/>
    </location>
</feature>
<reference evidence="2" key="1">
    <citation type="submission" date="2023-01" db="EMBL/GenBank/DDBJ databases">
        <title>The diversity of Class Acidimicrobiia in South China Sea sediment environments and the proposal of Iamia marina sp. nov., a novel species of the genus Iamia.</title>
        <authorList>
            <person name="He Y."/>
            <person name="Tian X."/>
        </authorList>
    </citation>
    <scope>NUCLEOTIDE SEQUENCE</scope>
    <source>
        <strain evidence="2">DSM 19957</strain>
    </source>
</reference>
<organism evidence="2 3">
    <name type="scientific">Iamia majanohamensis</name>
    <dbReference type="NCBI Taxonomy" id="467976"/>
    <lineage>
        <taxon>Bacteria</taxon>
        <taxon>Bacillati</taxon>
        <taxon>Actinomycetota</taxon>
        <taxon>Acidimicrobiia</taxon>
        <taxon>Acidimicrobiales</taxon>
        <taxon>Iamiaceae</taxon>
        <taxon>Iamia</taxon>
    </lineage>
</organism>
<dbReference type="RefSeq" id="WP_272736036.1">
    <property type="nucleotide sequence ID" value="NZ_CP116942.1"/>
</dbReference>
<gene>
    <name evidence="2" type="ORF">PO878_18610</name>
</gene>
<evidence type="ECO:0000313" key="2">
    <source>
        <dbReference type="EMBL" id="WCO66513.1"/>
    </source>
</evidence>
<evidence type="ECO:0000313" key="3">
    <source>
        <dbReference type="Proteomes" id="UP001216390"/>
    </source>
</evidence>
<dbReference type="KEGG" id="ima:PO878_18610"/>
<sequence>MPADPPAVTPGPVPPGPPRDALALGAALGAGAWWCDQVFAVAGGWVPTTPEAAARIHLAELSRVVGDHGVALRRHLPRPTGTDPEAWVAPPSAGAEEAVAALAGLEATPARLAGLHRGLVPRLLVLWDAHRRDPSPADRGVARTVGHAHHDLAALWHDGEALLEAALDADPDLGAALAGAVTAVEGPTARGGGLVGPPPAAPPGADPTTP</sequence>
<evidence type="ECO:0000256" key="1">
    <source>
        <dbReference type="SAM" id="MobiDB-lite"/>
    </source>
</evidence>
<dbReference type="Proteomes" id="UP001216390">
    <property type="component" value="Chromosome"/>
</dbReference>